<protein>
    <recommendedName>
        <fullName evidence="3">Pyridoxamine 5'-phosphate oxidase N-terminal domain-containing protein</fullName>
    </recommendedName>
</protein>
<keyword evidence="1" id="KW-0560">Oxidoreductase</keyword>
<evidence type="ECO:0000259" key="3">
    <source>
        <dbReference type="Pfam" id="PF01243"/>
    </source>
</evidence>
<evidence type="ECO:0000256" key="1">
    <source>
        <dbReference type="ARBA" id="ARBA00023002"/>
    </source>
</evidence>
<evidence type="ECO:0000256" key="2">
    <source>
        <dbReference type="SAM" id="MobiDB-lite"/>
    </source>
</evidence>
<evidence type="ECO:0000313" key="5">
    <source>
        <dbReference type="Proteomes" id="UP001501867"/>
    </source>
</evidence>
<dbReference type="SUPFAM" id="SSF50475">
    <property type="entry name" value="FMN-binding split barrel"/>
    <property type="match status" value="1"/>
</dbReference>
<dbReference type="PANTHER" id="PTHR35176">
    <property type="entry name" value="HEME OXYGENASE HI_0854-RELATED"/>
    <property type="match status" value="1"/>
</dbReference>
<evidence type="ECO:0000313" key="4">
    <source>
        <dbReference type="EMBL" id="GAA0305729.1"/>
    </source>
</evidence>
<dbReference type="InterPro" id="IPR011576">
    <property type="entry name" value="Pyridox_Oxase_N"/>
</dbReference>
<name>A0ABP3FA29_9ACTN</name>
<dbReference type="Proteomes" id="UP001501867">
    <property type="component" value="Unassembled WGS sequence"/>
</dbReference>
<proteinExistence type="predicted"/>
<feature type="region of interest" description="Disordered" evidence="2">
    <location>
        <begin position="117"/>
        <end position="145"/>
    </location>
</feature>
<feature type="compositionally biased region" description="Basic and acidic residues" evidence="2">
    <location>
        <begin position="124"/>
        <end position="134"/>
    </location>
</feature>
<reference evidence="5" key="1">
    <citation type="journal article" date="2019" name="Int. J. Syst. Evol. Microbiol.">
        <title>The Global Catalogue of Microorganisms (GCM) 10K type strain sequencing project: providing services to taxonomists for standard genome sequencing and annotation.</title>
        <authorList>
            <consortium name="The Broad Institute Genomics Platform"/>
            <consortium name="The Broad Institute Genome Sequencing Center for Infectious Disease"/>
            <person name="Wu L."/>
            <person name="Ma J."/>
        </authorList>
    </citation>
    <scope>NUCLEOTIDE SEQUENCE [LARGE SCALE GENOMIC DNA]</scope>
    <source>
        <strain evidence="5">JCM 4505</strain>
    </source>
</reference>
<organism evidence="4 5">
    <name type="scientific">Streptomyces polychromogenes</name>
    <dbReference type="NCBI Taxonomy" id="67342"/>
    <lineage>
        <taxon>Bacteria</taxon>
        <taxon>Bacillati</taxon>
        <taxon>Actinomycetota</taxon>
        <taxon>Actinomycetes</taxon>
        <taxon>Kitasatosporales</taxon>
        <taxon>Streptomycetaceae</taxon>
        <taxon>Streptomyces</taxon>
    </lineage>
</organism>
<dbReference type="InterPro" id="IPR019920">
    <property type="entry name" value="F420-binding_dom_put"/>
</dbReference>
<dbReference type="PANTHER" id="PTHR35176:SF6">
    <property type="entry name" value="HEME OXYGENASE HI_0854-RELATED"/>
    <property type="match status" value="1"/>
</dbReference>
<dbReference type="EMBL" id="BAAABV010000023">
    <property type="protein sequence ID" value="GAA0305729.1"/>
    <property type="molecule type" value="Genomic_DNA"/>
</dbReference>
<dbReference type="NCBIfam" id="TIGR03618">
    <property type="entry name" value="Rv1155_F420"/>
    <property type="match status" value="1"/>
</dbReference>
<dbReference type="Pfam" id="PF01243">
    <property type="entry name" value="PNPOx_N"/>
    <property type="match status" value="1"/>
</dbReference>
<keyword evidence="5" id="KW-1185">Reference proteome</keyword>
<feature type="region of interest" description="Disordered" evidence="2">
    <location>
        <begin position="1"/>
        <end position="33"/>
    </location>
</feature>
<dbReference type="InterPro" id="IPR052019">
    <property type="entry name" value="F420H2_bilvrd_red/Heme_oxyg"/>
</dbReference>
<dbReference type="Gene3D" id="2.30.110.10">
    <property type="entry name" value="Electron Transport, Fmn-binding Protein, Chain A"/>
    <property type="match status" value="1"/>
</dbReference>
<feature type="domain" description="Pyridoxamine 5'-phosphate oxidase N-terminal" evidence="3">
    <location>
        <begin position="42"/>
        <end position="161"/>
    </location>
</feature>
<gene>
    <name evidence="4" type="ORF">GCM10010302_50490</name>
</gene>
<sequence length="166" mass="18276">MPREDGPPGRLAAIRRPDERRGTTSEERRGTEELPATVTLDAGVRELLDGRNFAVVATLNPDGGPQTSVVWVGRRGDAVVFSTTAGRKKARNLARDPRVSLTVYDRENPYRSVEIRGTAELLPDPDKELPRELSRSYLGEDPPPEPAEVVRLVVRITAEKVVAISL</sequence>
<accession>A0ABP3FA29</accession>
<comment type="caution">
    <text evidence="4">The sequence shown here is derived from an EMBL/GenBank/DDBJ whole genome shotgun (WGS) entry which is preliminary data.</text>
</comment>
<feature type="compositionally biased region" description="Basic and acidic residues" evidence="2">
    <location>
        <begin position="15"/>
        <end position="32"/>
    </location>
</feature>
<dbReference type="InterPro" id="IPR012349">
    <property type="entry name" value="Split_barrel_FMN-bd"/>
</dbReference>